<feature type="chain" id="PRO_5039385415" evidence="5">
    <location>
        <begin position="41"/>
        <end position="238"/>
    </location>
</feature>
<keyword evidence="2" id="KW-0719">Serine esterase</keyword>
<comment type="caution">
    <text evidence="6">The sequence shown here is derived from an EMBL/GenBank/DDBJ whole genome shotgun (WGS) entry which is preliminary data.</text>
</comment>
<dbReference type="PATRIC" id="fig|1807.14.peg.3798"/>
<accession>A0A0J6VWC1</accession>
<evidence type="ECO:0000256" key="2">
    <source>
        <dbReference type="ARBA" id="ARBA00022487"/>
    </source>
</evidence>
<dbReference type="Pfam" id="PF01083">
    <property type="entry name" value="Cutinase"/>
    <property type="match status" value="1"/>
</dbReference>
<sequence precursor="true">MWQRLLKLCHGVRVSTRQAARALGIAVTSALALCAMTVRAPIAVAASCPDVEVVFARGTSDKPGFGPVGTLFVKALQKKLSTKKIEAYAVDYSASWDFSKSTSEGAVDANKHVQYIAGMCPTTKIVLGGISQGAGVIDLITIGKRKLWFFTPSPLPDAMVNHVAAIAVFGNPSRDYANLGPLTTISPLYGSRAIDLCATNDPYCSKGFDMFAHYSYVWNGMIDEAATFAARRVTGLAS</sequence>
<dbReference type="PANTHER" id="PTHR33630">
    <property type="entry name" value="CUTINASE RV1984C-RELATED-RELATED"/>
    <property type="match status" value="1"/>
</dbReference>
<dbReference type="GO" id="GO:0052689">
    <property type="term" value="F:carboxylic ester hydrolase activity"/>
    <property type="evidence" value="ECO:0007669"/>
    <property type="project" value="UniProtKB-KW"/>
</dbReference>
<feature type="signal peptide" evidence="5">
    <location>
        <begin position="1"/>
        <end position="40"/>
    </location>
</feature>
<name>A0A0J6VWC1_9MYCO</name>
<gene>
    <name evidence="6" type="ORF">MOBUDSM44075_03776</name>
</gene>
<dbReference type="Proteomes" id="UP000036313">
    <property type="component" value="Unassembled WGS sequence"/>
</dbReference>
<evidence type="ECO:0000256" key="1">
    <source>
        <dbReference type="ARBA" id="ARBA00007534"/>
    </source>
</evidence>
<evidence type="ECO:0000313" key="6">
    <source>
        <dbReference type="EMBL" id="KMO73702.1"/>
    </source>
</evidence>
<evidence type="ECO:0000256" key="3">
    <source>
        <dbReference type="ARBA" id="ARBA00022801"/>
    </source>
</evidence>
<dbReference type="AlphaFoldDB" id="A0A0J6VWC1"/>
<dbReference type="PANTHER" id="PTHR33630:SF9">
    <property type="entry name" value="CUTINASE 4"/>
    <property type="match status" value="1"/>
</dbReference>
<keyword evidence="4" id="KW-1015">Disulfide bond</keyword>
<dbReference type="InterPro" id="IPR029058">
    <property type="entry name" value="AB_hydrolase_fold"/>
</dbReference>
<comment type="similarity">
    <text evidence="1">Belongs to the cutinase family.</text>
</comment>
<dbReference type="Gene3D" id="3.40.50.1820">
    <property type="entry name" value="alpha/beta hydrolase"/>
    <property type="match status" value="1"/>
</dbReference>
<proteinExistence type="inferred from homology"/>
<dbReference type="SUPFAM" id="SSF53474">
    <property type="entry name" value="alpha/beta-Hydrolases"/>
    <property type="match status" value="1"/>
</dbReference>
<reference evidence="6 7" key="1">
    <citation type="journal article" date="2015" name="Genome Biol. Evol.">
        <title>Characterization of Three Mycobacterium spp. with Potential Use in Bioremediation by Genome Sequencing and Comparative Genomics.</title>
        <authorList>
            <person name="Das S."/>
            <person name="Pettersson B.M."/>
            <person name="Behra P.R."/>
            <person name="Ramesh M."/>
            <person name="Dasgupta S."/>
            <person name="Bhattacharya A."/>
            <person name="Kirsebom L.A."/>
        </authorList>
    </citation>
    <scope>NUCLEOTIDE SEQUENCE [LARGE SCALE GENOMIC DNA]</scope>
    <source>
        <strain evidence="6 7">DSM 44075</strain>
    </source>
</reference>
<protein>
    <submittedName>
        <fullName evidence="6">Cutinase</fullName>
    </submittedName>
</protein>
<dbReference type="InterPro" id="IPR000675">
    <property type="entry name" value="Cutinase/axe"/>
</dbReference>
<organism evidence="6 7">
    <name type="scientific">Mycolicibacterium obuense</name>
    <dbReference type="NCBI Taxonomy" id="1807"/>
    <lineage>
        <taxon>Bacteria</taxon>
        <taxon>Bacillati</taxon>
        <taxon>Actinomycetota</taxon>
        <taxon>Actinomycetes</taxon>
        <taxon>Mycobacteriales</taxon>
        <taxon>Mycobacteriaceae</taxon>
        <taxon>Mycolicibacterium</taxon>
    </lineage>
</organism>
<evidence type="ECO:0000256" key="5">
    <source>
        <dbReference type="SAM" id="SignalP"/>
    </source>
</evidence>
<keyword evidence="5" id="KW-0732">Signal</keyword>
<keyword evidence="3" id="KW-0378">Hydrolase</keyword>
<dbReference type="SMART" id="SM01110">
    <property type="entry name" value="Cutinase"/>
    <property type="match status" value="1"/>
</dbReference>
<evidence type="ECO:0000256" key="4">
    <source>
        <dbReference type="ARBA" id="ARBA00023157"/>
    </source>
</evidence>
<evidence type="ECO:0000313" key="7">
    <source>
        <dbReference type="Proteomes" id="UP000036313"/>
    </source>
</evidence>
<dbReference type="EMBL" id="JYNU01000025">
    <property type="protein sequence ID" value="KMO73702.1"/>
    <property type="molecule type" value="Genomic_DNA"/>
</dbReference>